<dbReference type="PANTHER" id="PTHR46586:SF3">
    <property type="entry name" value="ANKYRIN REPEAT-CONTAINING PROTEIN"/>
    <property type="match status" value="1"/>
</dbReference>
<gene>
    <name evidence="1" type="ORF">CTAYLR_010697</name>
</gene>
<evidence type="ECO:0008006" key="3">
    <source>
        <dbReference type="Google" id="ProtNLM"/>
    </source>
</evidence>
<evidence type="ECO:0000313" key="2">
    <source>
        <dbReference type="Proteomes" id="UP001230188"/>
    </source>
</evidence>
<dbReference type="InterPro" id="IPR036770">
    <property type="entry name" value="Ankyrin_rpt-contain_sf"/>
</dbReference>
<accession>A0AAD7UAH0</accession>
<dbReference type="InterPro" id="IPR052050">
    <property type="entry name" value="SecEffector_AnkRepeat"/>
</dbReference>
<dbReference type="AlphaFoldDB" id="A0AAD7UAH0"/>
<reference evidence="1" key="1">
    <citation type="submission" date="2023-01" db="EMBL/GenBank/DDBJ databases">
        <title>Metagenome sequencing of chrysophaentin producing Chrysophaeum taylorii.</title>
        <authorList>
            <person name="Davison J."/>
            <person name="Bewley C."/>
        </authorList>
    </citation>
    <scope>NUCLEOTIDE SEQUENCE</scope>
    <source>
        <strain evidence="1">NIES-1699</strain>
    </source>
</reference>
<dbReference type="PANTHER" id="PTHR46586">
    <property type="entry name" value="ANKYRIN REPEAT-CONTAINING PROTEIN"/>
    <property type="match status" value="1"/>
</dbReference>
<keyword evidence="2" id="KW-1185">Reference proteome</keyword>
<protein>
    <recommendedName>
        <fullName evidence="3">Ankyrin repeat protein</fullName>
    </recommendedName>
</protein>
<dbReference type="EMBL" id="JAQMWT010000442">
    <property type="protein sequence ID" value="KAJ8601271.1"/>
    <property type="molecule type" value="Genomic_DNA"/>
</dbReference>
<evidence type="ECO:0000313" key="1">
    <source>
        <dbReference type="EMBL" id="KAJ8601271.1"/>
    </source>
</evidence>
<proteinExistence type="predicted"/>
<dbReference type="SUPFAM" id="SSF140860">
    <property type="entry name" value="Pseudo ankyrin repeat-like"/>
    <property type="match status" value="2"/>
</dbReference>
<comment type="caution">
    <text evidence="1">The sequence shown here is derived from an EMBL/GenBank/DDBJ whole genome shotgun (WGS) entry which is preliminary data.</text>
</comment>
<organism evidence="1 2">
    <name type="scientific">Chrysophaeum taylorii</name>
    <dbReference type="NCBI Taxonomy" id="2483200"/>
    <lineage>
        <taxon>Eukaryota</taxon>
        <taxon>Sar</taxon>
        <taxon>Stramenopiles</taxon>
        <taxon>Ochrophyta</taxon>
        <taxon>Pelagophyceae</taxon>
        <taxon>Pelagomonadales</taxon>
        <taxon>Pelagomonadaceae</taxon>
        <taxon>Chrysophaeum</taxon>
    </lineage>
</organism>
<dbReference type="Gene3D" id="1.25.40.20">
    <property type="entry name" value="Ankyrin repeat-containing domain"/>
    <property type="match status" value="1"/>
</dbReference>
<dbReference type="Proteomes" id="UP001230188">
    <property type="component" value="Unassembled WGS sequence"/>
</dbReference>
<name>A0AAD7UAH0_9STRA</name>
<sequence length="344" mass="38465">MKRKLETVARSALHVLVGMDAVVLLNCVDEVTQGREAQRGAVHAMIENDEWLLGILDGVSNDALAALSNRHASRHEHLVEISKLFDKVGVRRHIRSLLEIMIPGVEYDPVIDDNIQLPSGVRQSRNTKGVIEAFKEFVELGAINWVAWMVQKNGTFLRSRACKIAAREGTLEVLKWARANECPWDEDVCEEAARGGHLDVLKWARVNGCPWNAAVCTAAARGGHIEVLKWARANECPWNEWTFADAAFYGHLNVLTWARAHGCPWNQETCSQAARAGHLDVLKWARANGCPWDSGTCSWAAFGGHLDVLKWARAHGCPWFDSICADSDHADVREWVRAHCDHHH</sequence>